<organism evidence="2 3">
    <name type="scientific">Hymenolepis diminuta</name>
    <name type="common">Rat tapeworm</name>
    <dbReference type="NCBI Taxonomy" id="6216"/>
    <lineage>
        <taxon>Eukaryota</taxon>
        <taxon>Metazoa</taxon>
        <taxon>Spiralia</taxon>
        <taxon>Lophotrochozoa</taxon>
        <taxon>Platyhelminthes</taxon>
        <taxon>Cestoda</taxon>
        <taxon>Eucestoda</taxon>
        <taxon>Cyclophyllidea</taxon>
        <taxon>Hymenolepididae</taxon>
        <taxon>Hymenolepis</taxon>
    </lineage>
</organism>
<name>A0A564Z301_HYMDI</name>
<dbReference type="AlphaFoldDB" id="A0A564Z301"/>
<proteinExistence type="predicted"/>
<dbReference type="EMBL" id="CABIJS010000555">
    <property type="protein sequence ID" value="VUZ53288.1"/>
    <property type="molecule type" value="Genomic_DNA"/>
</dbReference>
<gene>
    <name evidence="2" type="ORF">WMSIL1_LOCUS11618</name>
</gene>
<keyword evidence="3" id="KW-1185">Reference proteome</keyword>
<reference evidence="2 3" key="1">
    <citation type="submission" date="2019-07" db="EMBL/GenBank/DDBJ databases">
        <authorList>
            <person name="Jastrzebski P J."/>
            <person name="Paukszto L."/>
            <person name="Jastrzebski P J."/>
        </authorList>
    </citation>
    <scope>NUCLEOTIDE SEQUENCE [LARGE SCALE GENOMIC DNA]</scope>
    <source>
        <strain evidence="2 3">WMS-il1</strain>
    </source>
</reference>
<dbReference type="Proteomes" id="UP000321570">
    <property type="component" value="Unassembled WGS sequence"/>
</dbReference>
<feature type="region of interest" description="Disordered" evidence="1">
    <location>
        <begin position="1"/>
        <end position="29"/>
    </location>
</feature>
<evidence type="ECO:0000256" key="1">
    <source>
        <dbReference type="SAM" id="MobiDB-lite"/>
    </source>
</evidence>
<evidence type="ECO:0000313" key="2">
    <source>
        <dbReference type="EMBL" id="VUZ53288.1"/>
    </source>
</evidence>
<accession>A0A564Z301</accession>
<sequence length="64" mass="7553">MIPILYETGSSTARMSKYQLPTRDEQGERRSLRSLKWQILQRNRVPTSTINSTRQLQHHTITLQ</sequence>
<evidence type="ECO:0000313" key="3">
    <source>
        <dbReference type="Proteomes" id="UP000321570"/>
    </source>
</evidence>
<protein>
    <submittedName>
        <fullName evidence="2">Uncharacterized protein</fullName>
    </submittedName>
</protein>